<dbReference type="Proteomes" id="UP001155241">
    <property type="component" value="Unassembled WGS sequence"/>
</dbReference>
<accession>A0A9X2FEB0</accession>
<evidence type="ECO:0000313" key="3">
    <source>
        <dbReference type="Proteomes" id="UP001155241"/>
    </source>
</evidence>
<reference evidence="2" key="1">
    <citation type="submission" date="2022-06" db="EMBL/GenBank/DDBJ databases">
        <title>Aeoliella straminimaris, a novel planctomycete from sediments.</title>
        <authorList>
            <person name="Vitorino I.R."/>
            <person name="Lage O.M."/>
        </authorList>
    </citation>
    <scope>NUCLEOTIDE SEQUENCE</scope>
    <source>
        <strain evidence="2">ICT_H6.2</strain>
    </source>
</reference>
<sequence length="126" mass="13960">MTENPYRSPQGVGGTAGKSPSRVLDIWFGLFPWWSTLFYAWFCLRIAPHKFVSPLWPPDSPNYISPTAFGLYCVALLAIGATIVISCVLLTRSAMGNKQQIVLFLVALAVPPFGCTLAYYQCKRNP</sequence>
<dbReference type="AlphaFoldDB" id="A0A9X2FEB0"/>
<name>A0A9X2FEB0_9BACT</name>
<gene>
    <name evidence="2" type="ORF">NG895_26375</name>
</gene>
<dbReference type="EMBL" id="JAMXLR010000092">
    <property type="protein sequence ID" value="MCO6047445.1"/>
    <property type="molecule type" value="Genomic_DNA"/>
</dbReference>
<dbReference type="RefSeq" id="WP_252855555.1">
    <property type="nucleotide sequence ID" value="NZ_JAMXLR010000092.1"/>
</dbReference>
<keyword evidence="1" id="KW-1133">Transmembrane helix</keyword>
<feature type="transmembrane region" description="Helical" evidence="1">
    <location>
        <begin position="26"/>
        <end position="47"/>
    </location>
</feature>
<evidence type="ECO:0000256" key="1">
    <source>
        <dbReference type="SAM" id="Phobius"/>
    </source>
</evidence>
<evidence type="ECO:0000313" key="2">
    <source>
        <dbReference type="EMBL" id="MCO6047445.1"/>
    </source>
</evidence>
<protein>
    <submittedName>
        <fullName evidence="2">Uncharacterized protein</fullName>
    </submittedName>
</protein>
<feature type="transmembrane region" description="Helical" evidence="1">
    <location>
        <begin position="67"/>
        <end position="89"/>
    </location>
</feature>
<proteinExistence type="predicted"/>
<feature type="transmembrane region" description="Helical" evidence="1">
    <location>
        <begin position="101"/>
        <end position="120"/>
    </location>
</feature>
<organism evidence="2 3">
    <name type="scientific">Aeoliella straminimaris</name>
    <dbReference type="NCBI Taxonomy" id="2954799"/>
    <lineage>
        <taxon>Bacteria</taxon>
        <taxon>Pseudomonadati</taxon>
        <taxon>Planctomycetota</taxon>
        <taxon>Planctomycetia</taxon>
        <taxon>Pirellulales</taxon>
        <taxon>Lacipirellulaceae</taxon>
        <taxon>Aeoliella</taxon>
    </lineage>
</organism>
<keyword evidence="3" id="KW-1185">Reference proteome</keyword>
<comment type="caution">
    <text evidence="2">The sequence shown here is derived from an EMBL/GenBank/DDBJ whole genome shotgun (WGS) entry which is preliminary data.</text>
</comment>
<keyword evidence="1" id="KW-0472">Membrane</keyword>
<keyword evidence="1" id="KW-0812">Transmembrane</keyword>